<evidence type="ECO:0000313" key="1">
    <source>
        <dbReference type="EMBL" id="SVC37992.1"/>
    </source>
</evidence>
<protein>
    <recommendedName>
        <fullName evidence="2">MmcQ/YjbR family DNA-binding protein</fullName>
    </recommendedName>
</protein>
<accession>A0A382LSE4</accession>
<proteinExistence type="predicted"/>
<organism evidence="1">
    <name type="scientific">marine metagenome</name>
    <dbReference type="NCBI Taxonomy" id="408172"/>
    <lineage>
        <taxon>unclassified sequences</taxon>
        <taxon>metagenomes</taxon>
        <taxon>ecological metagenomes</taxon>
    </lineage>
</organism>
<feature type="non-terminal residue" evidence="1">
    <location>
        <position position="57"/>
    </location>
</feature>
<evidence type="ECO:0008006" key="2">
    <source>
        <dbReference type="Google" id="ProtNLM"/>
    </source>
</evidence>
<dbReference type="AlphaFoldDB" id="A0A382LSE4"/>
<dbReference type="EMBL" id="UINC01088073">
    <property type="protein sequence ID" value="SVC37992.1"/>
    <property type="molecule type" value="Genomic_DNA"/>
</dbReference>
<name>A0A382LSE4_9ZZZZ</name>
<gene>
    <name evidence="1" type="ORF">METZ01_LOCUS290846</name>
</gene>
<sequence length="57" mass="6200">MTTIYEAVQALCLSFPETEELTSHGFPNFKAAGKIFATYSANHHGDSKDALLLNLGK</sequence>
<reference evidence="1" key="1">
    <citation type="submission" date="2018-05" db="EMBL/GenBank/DDBJ databases">
        <authorList>
            <person name="Lanie J.A."/>
            <person name="Ng W.-L."/>
            <person name="Kazmierczak K.M."/>
            <person name="Andrzejewski T.M."/>
            <person name="Davidsen T.M."/>
            <person name="Wayne K.J."/>
            <person name="Tettelin H."/>
            <person name="Glass J.I."/>
            <person name="Rusch D."/>
            <person name="Podicherti R."/>
            <person name="Tsui H.-C.T."/>
            <person name="Winkler M.E."/>
        </authorList>
    </citation>
    <scope>NUCLEOTIDE SEQUENCE</scope>
</reference>